<feature type="region of interest" description="Disordered" evidence="1">
    <location>
        <begin position="354"/>
        <end position="374"/>
    </location>
</feature>
<evidence type="ECO:0000313" key="5">
    <source>
        <dbReference type="Proteomes" id="UP001430953"/>
    </source>
</evidence>
<feature type="signal peptide" evidence="3">
    <location>
        <begin position="1"/>
        <end position="20"/>
    </location>
</feature>
<dbReference type="AlphaFoldDB" id="A0AAW2F0F8"/>
<feature type="chain" id="PRO_5043811246" evidence="3">
    <location>
        <begin position="21"/>
        <end position="374"/>
    </location>
</feature>
<evidence type="ECO:0000313" key="4">
    <source>
        <dbReference type="EMBL" id="KAL0108289.1"/>
    </source>
</evidence>
<feature type="transmembrane region" description="Helical" evidence="2">
    <location>
        <begin position="178"/>
        <end position="198"/>
    </location>
</feature>
<evidence type="ECO:0000256" key="2">
    <source>
        <dbReference type="SAM" id="Phobius"/>
    </source>
</evidence>
<dbReference type="EMBL" id="JADYXP020000016">
    <property type="protein sequence ID" value="KAL0108289.1"/>
    <property type="molecule type" value="Genomic_DNA"/>
</dbReference>
<evidence type="ECO:0000256" key="3">
    <source>
        <dbReference type="SAM" id="SignalP"/>
    </source>
</evidence>
<proteinExistence type="predicted"/>
<protein>
    <submittedName>
        <fullName evidence="4">Uncharacterized protein</fullName>
    </submittedName>
</protein>
<keyword evidence="2" id="KW-1133">Transmembrane helix</keyword>
<feature type="transmembrane region" description="Helical" evidence="2">
    <location>
        <begin position="210"/>
        <end position="230"/>
    </location>
</feature>
<name>A0AAW2F0F8_9HYME</name>
<reference evidence="4 5" key="1">
    <citation type="submission" date="2023-03" db="EMBL/GenBank/DDBJ databases">
        <title>High recombination rates correlate with genetic variation in Cardiocondyla obscurior ants.</title>
        <authorList>
            <person name="Errbii M."/>
        </authorList>
    </citation>
    <scope>NUCLEOTIDE SEQUENCE [LARGE SCALE GENOMIC DNA]</scope>
    <source>
        <strain evidence="4">Alpha-2009</strain>
        <tissue evidence="4">Whole body</tissue>
    </source>
</reference>
<keyword evidence="5" id="KW-1185">Reference proteome</keyword>
<gene>
    <name evidence="4" type="ORF">PUN28_015081</name>
</gene>
<organism evidence="4 5">
    <name type="scientific">Cardiocondyla obscurior</name>
    <dbReference type="NCBI Taxonomy" id="286306"/>
    <lineage>
        <taxon>Eukaryota</taxon>
        <taxon>Metazoa</taxon>
        <taxon>Ecdysozoa</taxon>
        <taxon>Arthropoda</taxon>
        <taxon>Hexapoda</taxon>
        <taxon>Insecta</taxon>
        <taxon>Pterygota</taxon>
        <taxon>Neoptera</taxon>
        <taxon>Endopterygota</taxon>
        <taxon>Hymenoptera</taxon>
        <taxon>Apocrita</taxon>
        <taxon>Aculeata</taxon>
        <taxon>Formicoidea</taxon>
        <taxon>Formicidae</taxon>
        <taxon>Myrmicinae</taxon>
        <taxon>Cardiocondyla</taxon>
    </lineage>
</organism>
<comment type="caution">
    <text evidence="4">The sequence shown here is derived from an EMBL/GenBank/DDBJ whole genome shotgun (WGS) entry which is preliminary data.</text>
</comment>
<evidence type="ECO:0000256" key="1">
    <source>
        <dbReference type="SAM" id="MobiDB-lite"/>
    </source>
</evidence>
<keyword evidence="3" id="KW-0732">Signal</keyword>
<sequence>MYSTAVLLARFIFLFRKCRCCKTVLGPAFLFRCRASDVNADVARRRSTGDSTRISLTASASDSRNVHRRALLAPVTDPWIIAPLHVFRVSIQRRHISAPGSLARSRPEICSLRVKLSINAKCQDSLSLANFPLSHENVLAINLSLPPLLLSRFFFPRRCIYCAKIYVLEYHDAFPEKYLFDMLIFFFSFLPLSIFLFNKNFYRDCSLLKLLTKKAVLISQIIFLMIYIVTLGASTASLRNLSLYFGAFHICIMLPKRKFVLIDQNFVHPPDASQRKGERDFRSASPSKGLRFLSPSLNVGVNVEKPLKCFFAHNSRYCRPPCVNKENTGYSLKRVPLDIAQHRESGIFPTAFWKKKKKNRGKKNEINKTKKRRR</sequence>
<keyword evidence="2" id="KW-0812">Transmembrane</keyword>
<dbReference type="Proteomes" id="UP001430953">
    <property type="component" value="Unassembled WGS sequence"/>
</dbReference>
<keyword evidence="2" id="KW-0472">Membrane</keyword>
<accession>A0AAW2F0F8</accession>